<proteinExistence type="predicted"/>
<accession>A0ABY9RGY0</accession>
<gene>
    <name evidence="2" type="ORF">RF679_15890</name>
</gene>
<keyword evidence="3" id="KW-1185">Reference proteome</keyword>
<protein>
    <recommendedName>
        <fullName evidence="4">DUF2987 domain-containing protein</fullName>
    </recommendedName>
</protein>
<sequence>MNLHFRLTSASLIYKNSRGMLGLLSICAALLHPLAQAQGNTGTDSESRVEISSFKGPELRSYAQMLKGLLAYQEKHALAPNSELYFILIPKNRNVKTEGVTMRLASDEKSIPIPIDASGKFQLPLLELKHDDEYDLIMNRPKGQFYIKPYVKSANLAEDTKRMGDMRLECQVRWAIEKQDVSVVFSTYVKLMSSGNPCEARAVAVYFFAPIGVESVSFEKSSKKQVAQVNGDGKYTLPLEDTAIHDDVLLTYVRRAIEQAKSDSQTSEPR</sequence>
<dbReference type="EMBL" id="CP133720">
    <property type="protein sequence ID" value="WMW80113.1"/>
    <property type="molecule type" value="Genomic_DNA"/>
</dbReference>
<evidence type="ECO:0000256" key="1">
    <source>
        <dbReference type="SAM" id="SignalP"/>
    </source>
</evidence>
<keyword evidence="1" id="KW-0732">Signal</keyword>
<dbReference type="Proteomes" id="UP001181355">
    <property type="component" value="Chromosome"/>
</dbReference>
<dbReference type="RefSeq" id="WP_309481606.1">
    <property type="nucleotide sequence ID" value="NZ_CP133720.1"/>
</dbReference>
<evidence type="ECO:0000313" key="2">
    <source>
        <dbReference type="EMBL" id="WMW80113.1"/>
    </source>
</evidence>
<reference evidence="2" key="1">
    <citation type="submission" date="2023-09" db="EMBL/GenBank/DDBJ databases">
        <title>Undibacterium sp. 20NA77.5 isolated from freshwater.</title>
        <authorList>
            <person name="Le V."/>
            <person name="Ko S.-R."/>
            <person name="Ahn C.-Y."/>
            <person name="Oh H.-M."/>
        </authorList>
    </citation>
    <scope>NUCLEOTIDE SEQUENCE</scope>
    <source>
        <strain evidence="2">20NA77.5</strain>
    </source>
</reference>
<organism evidence="2 3">
    <name type="scientific">Undibacterium cyanobacteriorum</name>
    <dbReference type="NCBI Taxonomy" id="3073561"/>
    <lineage>
        <taxon>Bacteria</taxon>
        <taxon>Pseudomonadati</taxon>
        <taxon>Pseudomonadota</taxon>
        <taxon>Betaproteobacteria</taxon>
        <taxon>Burkholderiales</taxon>
        <taxon>Oxalobacteraceae</taxon>
        <taxon>Undibacterium</taxon>
    </lineage>
</organism>
<name>A0ABY9RGY0_9BURK</name>
<evidence type="ECO:0008006" key="4">
    <source>
        <dbReference type="Google" id="ProtNLM"/>
    </source>
</evidence>
<feature type="signal peptide" evidence="1">
    <location>
        <begin position="1"/>
        <end position="37"/>
    </location>
</feature>
<evidence type="ECO:0000313" key="3">
    <source>
        <dbReference type="Proteomes" id="UP001181355"/>
    </source>
</evidence>
<feature type="chain" id="PRO_5047038411" description="DUF2987 domain-containing protein" evidence="1">
    <location>
        <begin position="38"/>
        <end position="270"/>
    </location>
</feature>